<protein>
    <submittedName>
        <fullName evidence="3">Biotin transporter BioY</fullName>
    </submittedName>
</protein>
<feature type="transmembrane region" description="Helical" evidence="2">
    <location>
        <begin position="18"/>
        <end position="39"/>
    </location>
</feature>
<dbReference type="PANTHER" id="PTHR34295:SF1">
    <property type="entry name" value="BIOTIN TRANSPORTER BIOY"/>
    <property type="match status" value="1"/>
</dbReference>
<dbReference type="Pfam" id="PF02632">
    <property type="entry name" value="BioY"/>
    <property type="match status" value="1"/>
</dbReference>
<name>A0ABD5X486_9EURY</name>
<feature type="transmembrane region" description="Helical" evidence="2">
    <location>
        <begin position="127"/>
        <end position="153"/>
    </location>
</feature>
<comment type="subcellular location">
    <subcellularLocation>
        <location evidence="1">Cell membrane</location>
        <topology evidence="1">Multi-pass membrane protein</topology>
    </subcellularLocation>
</comment>
<dbReference type="Gene3D" id="1.10.1760.20">
    <property type="match status" value="1"/>
</dbReference>
<evidence type="ECO:0000256" key="1">
    <source>
        <dbReference type="PIRNR" id="PIRNR016661"/>
    </source>
</evidence>
<evidence type="ECO:0000256" key="2">
    <source>
        <dbReference type="SAM" id="Phobius"/>
    </source>
</evidence>
<sequence>MAGQYESVKLVGDNIVEYFAMAVIVATLTGAFAQVAFPYPFSPVPVTLQTVGVYLGGLLLGPVWGGLALLLYALVGTAGAPVFANFGAGLGVITGPTGGYIVSFPIAAAVIGGLVHRRVKPRPLDTVSIPLQVIGMLVGLTVIYAIGSVWLAASTDQSLVSGLIEGGVVFVPGDLLKAVAVISLVTGGHLARISFVE</sequence>
<dbReference type="Proteomes" id="UP001596414">
    <property type="component" value="Unassembled WGS sequence"/>
</dbReference>
<dbReference type="AlphaFoldDB" id="A0ABD5X486"/>
<dbReference type="GO" id="GO:0005886">
    <property type="term" value="C:plasma membrane"/>
    <property type="evidence" value="ECO:0007669"/>
    <property type="project" value="UniProtKB-SubCell"/>
</dbReference>
<keyword evidence="1" id="KW-0813">Transport</keyword>
<dbReference type="EMBL" id="JBHSZQ010000011">
    <property type="protein sequence ID" value="MFC7125930.1"/>
    <property type="molecule type" value="Genomic_DNA"/>
</dbReference>
<feature type="transmembrane region" description="Helical" evidence="2">
    <location>
        <begin position="86"/>
        <end position="115"/>
    </location>
</feature>
<proteinExistence type="inferred from homology"/>
<feature type="transmembrane region" description="Helical" evidence="2">
    <location>
        <begin position="175"/>
        <end position="195"/>
    </location>
</feature>
<keyword evidence="2" id="KW-1133">Transmembrane helix</keyword>
<dbReference type="PIRSF" id="PIRSF016661">
    <property type="entry name" value="BioY"/>
    <property type="match status" value="1"/>
</dbReference>
<organism evidence="3 4">
    <name type="scientific">Halovenus rubra</name>
    <dbReference type="NCBI Taxonomy" id="869890"/>
    <lineage>
        <taxon>Archaea</taxon>
        <taxon>Methanobacteriati</taxon>
        <taxon>Methanobacteriota</taxon>
        <taxon>Stenosarchaea group</taxon>
        <taxon>Halobacteria</taxon>
        <taxon>Halobacteriales</taxon>
        <taxon>Haloarculaceae</taxon>
        <taxon>Halovenus</taxon>
    </lineage>
</organism>
<comment type="similarity">
    <text evidence="1">Belongs to the BioY family.</text>
</comment>
<reference evidence="3 4" key="1">
    <citation type="journal article" date="2014" name="Int. J. Syst. Evol. Microbiol.">
        <title>Complete genome sequence of Corynebacterium casei LMG S-19264T (=DSM 44701T), isolated from a smear-ripened cheese.</title>
        <authorList>
            <consortium name="US DOE Joint Genome Institute (JGI-PGF)"/>
            <person name="Walter F."/>
            <person name="Albersmeier A."/>
            <person name="Kalinowski J."/>
            <person name="Ruckert C."/>
        </authorList>
    </citation>
    <scope>NUCLEOTIDE SEQUENCE [LARGE SCALE GENOMIC DNA]</scope>
    <source>
        <strain evidence="3 4">CGMCC 4.7215</strain>
    </source>
</reference>
<accession>A0ABD5X486</accession>
<evidence type="ECO:0000313" key="4">
    <source>
        <dbReference type="Proteomes" id="UP001596414"/>
    </source>
</evidence>
<gene>
    <name evidence="3" type="ORF">ACFQJ7_07725</name>
</gene>
<feature type="transmembrane region" description="Helical" evidence="2">
    <location>
        <begin position="51"/>
        <end position="74"/>
    </location>
</feature>
<evidence type="ECO:0000313" key="3">
    <source>
        <dbReference type="EMBL" id="MFC7125930.1"/>
    </source>
</evidence>
<dbReference type="InterPro" id="IPR003784">
    <property type="entry name" value="BioY"/>
</dbReference>
<dbReference type="PANTHER" id="PTHR34295">
    <property type="entry name" value="BIOTIN TRANSPORTER BIOY"/>
    <property type="match status" value="1"/>
</dbReference>
<keyword evidence="1 2" id="KW-0472">Membrane</keyword>
<dbReference type="GO" id="GO:0015225">
    <property type="term" value="F:biotin transmembrane transporter activity"/>
    <property type="evidence" value="ECO:0007669"/>
    <property type="project" value="UniProtKB-UniRule"/>
</dbReference>
<keyword evidence="2" id="KW-0812">Transmembrane</keyword>
<dbReference type="RefSeq" id="WP_267638080.1">
    <property type="nucleotide sequence ID" value="NZ_JAODIY010000011.1"/>
</dbReference>
<keyword evidence="1" id="KW-1003">Cell membrane</keyword>
<comment type="caution">
    <text evidence="3">The sequence shown here is derived from an EMBL/GenBank/DDBJ whole genome shotgun (WGS) entry which is preliminary data.</text>
</comment>